<evidence type="ECO:0000256" key="4">
    <source>
        <dbReference type="ARBA" id="ARBA00022448"/>
    </source>
</evidence>
<dbReference type="Gene3D" id="2.60.40.420">
    <property type="entry name" value="Cupredoxins - blue copper proteins"/>
    <property type="match status" value="3"/>
</dbReference>
<reference evidence="19" key="2">
    <citation type="journal article" date="2023" name="Science">
        <title>Genomic signatures of disease resistance in endangered staghorn corals.</title>
        <authorList>
            <person name="Vollmer S.V."/>
            <person name="Selwyn J.D."/>
            <person name="Despard B.A."/>
            <person name="Roesel C.L."/>
        </authorList>
    </citation>
    <scope>NUCLEOTIDE SEQUENCE</scope>
    <source>
        <strain evidence="19">K2</strain>
    </source>
</reference>
<keyword evidence="7 16" id="KW-0732">Signal</keyword>
<keyword evidence="8" id="KW-0677">Repeat</keyword>
<gene>
    <name evidence="19" type="ORF">P5673_002763</name>
</gene>
<feature type="transmembrane region" description="Helical" evidence="15">
    <location>
        <begin position="1126"/>
        <end position="1144"/>
    </location>
</feature>
<evidence type="ECO:0000256" key="5">
    <source>
        <dbReference type="ARBA" id="ARBA00022692"/>
    </source>
</evidence>
<evidence type="ECO:0000256" key="15">
    <source>
        <dbReference type="SAM" id="Phobius"/>
    </source>
</evidence>
<evidence type="ECO:0000256" key="12">
    <source>
        <dbReference type="ARBA" id="ARBA00023136"/>
    </source>
</evidence>
<dbReference type="FunFam" id="2.60.40.420:FF:000002">
    <property type="entry name" value="Hephaestin like 1"/>
    <property type="match status" value="2"/>
</dbReference>
<evidence type="ECO:0000256" key="1">
    <source>
        <dbReference type="ARBA" id="ARBA00001935"/>
    </source>
</evidence>
<feature type="chain" id="PRO_5042048309" evidence="16">
    <location>
        <begin position="23"/>
        <end position="1150"/>
    </location>
</feature>
<comment type="similarity">
    <text evidence="3">Belongs to the multicopper oxidase family.</text>
</comment>
<dbReference type="InterPro" id="IPR008972">
    <property type="entry name" value="Cupredoxin"/>
</dbReference>
<feature type="signal peptide" evidence="16">
    <location>
        <begin position="1"/>
        <end position="22"/>
    </location>
</feature>
<evidence type="ECO:0000256" key="14">
    <source>
        <dbReference type="ARBA" id="ARBA00023180"/>
    </source>
</evidence>
<sequence length="1150" mass="128949">MLLYLAFSVAVLDSCLPRVVLSITREYYIAAMVREWNYAPTGLNLIKGVSLNDSSFAKPFTQGGVGRIATVYKKILYREYTDGTFTQEIPHPRHLGILGPVVRGEVGDTIKVHFKNFAKRPLTFHPHGVLYSKANEGAIYADQSNTDQKRDDSVQPNQVQVYTWFVNEEHAPTAADEDCVTRMYHSHVISSQDVNSGLIGPLLICKRGTLIENSTMHRNVDKEFVILFTEFDENKSWLLDDNIEKYANNPGAIKAIKSSPEFIASNKMASINGYIYGNLPGLDMKQGDRISWHIIGVGDWSDIHSPSFHGHTVKISSHRRNTATLLPATFLTAYMTAWNPGTWLLNCMTSQQFDKGMSALFRVHRSEIGVAMPTISSGMTKVYYLAAEEITWDYGPSGINNIDGTPLTSPGSESAVHFTQADDRIGGRYKKALYVEYTDDTFTIKANRSYSDLHLGFLGPVIRAEGSRNYSIHPLGVFYDKGNEGAVYRDGTSGNDTADDAIMPNQTFLYRWTVPEAVAPTEKDAPCITWMYHSNVETTKDIESGLIGPLIVCKKGILNSGRPWRRKDVQHDFFLRFGLNDESNSWYFNENKNLAGNASTINEVDPGFSASNKMRNINGYMYGNLPGMRMCKGDNVSWHLIGGPGGMHTATFHGNTFLRNGNNHDTLGMSEGPGSLLTMQMTPDNPGEWKLVCRVNSNLRGGMVAKYIVQEDCGTAYTVNQMKGRKRQYFIAAVEETWDYAPSGQDLIEGKELEYSVFASRYTIPGPHYIGRRNKKAVYREYTDSTFTRQKQRSKDEEYLGILGPLIKAEVGDIIEVVFKNLASRQYSIHPHGLFYRKQDEGSQYKDSTAGADIVDNAIAPGKMYNYEWEVPHRAGPGPKDTDCVSWGYFSDVNPVKDTNSGLVGPLIICGKGTLDDKDKIKSVDREYVMLFTVFDENQSWYFDENIKTYLTDKNPGPLDQLKATFDFWESNLKGTINGYMFGNLPMPKMYIGEQVAWYLLQVGGNTEMHTVHFHGQSILYKSMSYHRGDVYDLLPESFATVLMVPEAVGTWLLHCHVNVHNKGGMNGLFTVMDPTGNLIAIHGKFITDLRARPYPCTQAACDWNKLQWTPTTNQAPPKGGSGPHLRASFIPILFFLFVAMMIVNHNSDH</sequence>
<evidence type="ECO:0000256" key="7">
    <source>
        <dbReference type="ARBA" id="ARBA00022729"/>
    </source>
</evidence>
<dbReference type="InterPro" id="IPR011706">
    <property type="entry name" value="Cu-oxidase_C"/>
</dbReference>
<dbReference type="InterPro" id="IPR002355">
    <property type="entry name" value="Cu_oxidase_Cu_BS"/>
</dbReference>
<dbReference type="PROSITE" id="PS00080">
    <property type="entry name" value="MULTICOPPER_OXIDASE2"/>
    <property type="match status" value="1"/>
</dbReference>
<evidence type="ECO:0000256" key="6">
    <source>
        <dbReference type="ARBA" id="ARBA00022723"/>
    </source>
</evidence>
<reference evidence="19" key="1">
    <citation type="journal article" date="2023" name="G3 (Bethesda)">
        <title>Whole genome assembly and annotation of the endangered Caribbean coral Acropora cervicornis.</title>
        <authorList>
            <person name="Selwyn J.D."/>
            <person name="Vollmer S.V."/>
        </authorList>
    </citation>
    <scope>NUCLEOTIDE SEQUENCE</scope>
    <source>
        <strain evidence="19">K2</strain>
    </source>
</reference>
<evidence type="ECO:0000256" key="11">
    <source>
        <dbReference type="ARBA" id="ARBA00023065"/>
    </source>
</evidence>
<evidence type="ECO:0000256" key="9">
    <source>
        <dbReference type="ARBA" id="ARBA00022989"/>
    </source>
</evidence>
<evidence type="ECO:0000256" key="3">
    <source>
        <dbReference type="ARBA" id="ARBA00010609"/>
    </source>
</evidence>
<dbReference type="PANTHER" id="PTHR46806:SF10">
    <property type="entry name" value="COAGULATION FACTOR V"/>
    <property type="match status" value="1"/>
</dbReference>
<dbReference type="PROSITE" id="PS00079">
    <property type="entry name" value="MULTICOPPER_OXIDASE1"/>
    <property type="match status" value="3"/>
</dbReference>
<comment type="caution">
    <text evidence="19">The sequence shown here is derived from an EMBL/GenBank/DDBJ whole genome shotgun (WGS) entry which is preliminary data.</text>
</comment>
<evidence type="ECO:0000256" key="13">
    <source>
        <dbReference type="ARBA" id="ARBA00023157"/>
    </source>
</evidence>
<feature type="domain" description="Plastocyanin-like" evidence="17">
    <location>
        <begin position="272"/>
        <end position="364"/>
    </location>
</feature>
<dbReference type="InterPro" id="IPR011707">
    <property type="entry name" value="Cu-oxidase-like_N"/>
</dbReference>
<dbReference type="AlphaFoldDB" id="A0AAD9VFC1"/>
<evidence type="ECO:0000259" key="18">
    <source>
        <dbReference type="Pfam" id="PF07732"/>
    </source>
</evidence>
<organism evidence="19 20">
    <name type="scientific">Acropora cervicornis</name>
    <name type="common">Staghorn coral</name>
    <dbReference type="NCBI Taxonomy" id="6130"/>
    <lineage>
        <taxon>Eukaryota</taxon>
        <taxon>Metazoa</taxon>
        <taxon>Cnidaria</taxon>
        <taxon>Anthozoa</taxon>
        <taxon>Hexacorallia</taxon>
        <taxon>Scleractinia</taxon>
        <taxon>Astrocoeniina</taxon>
        <taxon>Acroporidae</taxon>
        <taxon>Acropora</taxon>
    </lineage>
</organism>
<evidence type="ECO:0000256" key="10">
    <source>
        <dbReference type="ARBA" id="ARBA00023002"/>
    </source>
</evidence>
<keyword evidence="12 15" id="KW-0472">Membrane</keyword>
<feature type="domain" description="Plastocyanin-like" evidence="18">
    <location>
        <begin position="97"/>
        <end position="206"/>
    </location>
</feature>
<dbReference type="GO" id="GO:0005507">
    <property type="term" value="F:copper ion binding"/>
    <property type="evidence" value="ECO:0007669"/>
    <property type="project" value="InterPro"/>
</dbReference>
<dbReference type="Proteomes" id="UP001249851">
    <property type="component" value="Unassembled WGS sequence"/>
</dbReference>
<feature type="domain" description="Plastocyanin-like" evidence="18">
    <location>
        <begin position="802"/>
        <end position="909"/>
    </location>
</feature>
<keyword evidence="10" id="KW-0560">Oxidoreductase</keyword>
<dbReference type="GO" id="GO:0016491">
    <property type="term" value="F:oxidoreductase activity"/>
    <property type="evidence" value="ECO:0007669"/>
    <property type="project" value="UniProtKB-KW"/>
</dbReference>
<evidence type="ECO:0000256" key="16">
    <source>
        <dbReference type="SAM" id="SignalP"/>
    </source>
</evidence>
<keyword evidence="11" id="KW-0406">Ion transport</keyword>
<keyword evidence="20" id="KW-1185">Reference proteome</keyword>
<feature type="domain" description="Plastocyanin-like" evidence="17">
    <location>
        <begin position="964"/>
        <end position="1073"/>
    </location>
</feature>
<dbReference type="FunFam" id="2.60.40.420:FF:000009">
    <property type="entry name" value="Ceruloplasmin"/>
    <property type="match status" value="1"/>
</dbReference>
<keyword evidence="9 15" id="KW-1133">Transmembrane helix</keyword>
<dbReference type="InterPro" id="IPR050633">
    <property type="entry name" value="Neuropilin_MCO_CoagFactor"/>
</dbReference>
<keyword evidence="4" id="KW-0813">Transport</keyword>
<dbReference type="GO" id="GO:0038023">
    <property type="term" value="F:signaling receptor activity"/>
    <property type="evidence" value="ECO:0007669"/>
    <property type="project" value="TreeGrafter"/>
</dbReference>
<keyword evidence="6" id="KW-0479">Metal-binding</keyword>
<dbReference type="GO" id="GO:0005886">
    <property type="term" value="C:plasma membrane"/>
    <property type="evidence" value="ECO:0007669"/>
    <property type="project" value="TreeGrafter"/>
</dbReference>
<evidence type="ECO:0000259" key="17">
    <source>
        <dbReference type="Pfam" id="PF07731"/>
    </source>
</evidence>
<dbReference type="CDD" id="cd04200">
    <property type="entry name" value="CuRO_2_ceruloplasmin_like"/>
    <property type="match status" value="1"/>
</dbReference>
<evidence type="ECO:0000313" key="20">
    <source>
        <dbReference type="Proteomes" id="UP001249851"/>
    </source>
</evidence>
<name>A0AAD9VFC1_ACRCE</name>
<proteinExistence type="inferred from homology"/>
<evidence type="ECO:0000256" key="8">
    <source>
        <dbReference type="ARBA" id="ARBA00022737"/>
    </source>
</evidence>
<accession>A0AAD9VFC1</accession>
<dbReference type="Pfam" id="PF07732">
    <property type="entry name" value="Cu-oxidase_3"/>
    <property type="match status" value="2"/>
</dbReference>
<evidence type="ECO:0000256" key="2">
    <source>
        <dbReference type="ARBA" id="ARBA00004167"/>
    </source>
</evidence>
<dbReference type="Pfam" id="PF07731">
    <property type="entry name" value="Cu-oxidase_2"/>
    <property type="match status" value="2"/>
</dbReference>
<keyword evidence="14" id="KW-0325">Glycoprotein</keyword>
<keyword evidence="5 15" id="KW-0812">Transmembrane</keyword>
<dbReference type="PANTHER" id="PTHR46806">
    <property type="entry name" value="F5/8 TYPE C DOMAIN-CONTAINING PROTEIN"/>
    <property type="match status" value="1"/>
</dbReference>
<comment type="cofactor">
    <cofactor evidence="1">
        <name>Cu cation</name>
        <dbReference type="ChEBI" id="CHEBI:23378"/>
    </cofactor>
</comment>
<evidence type="ECO:0000313" key="19">
    <source>
        <dbReference type="EMBL" id="KAK2572508.1"/>
    </source>
</evidence>
<protein>
    <submittedName>
        <fullName evidence="19">Hephaestin-like protein</fullName>
    </submittedName>
</protein>
<dbReference type="InterPro" id="IPR033138">
    <property type="entry name" value="Cu_oxidase_CS"/>
</dbReference>
<dbReference type="GO" id="GO:0006811">
    <property type="term" value="P:monoatomic ion transport"/>
    <property type="evidence" value="ECO:0007669"/>
    <property type="project" value="UniProtKB-KW"/>
</dbReference>
<comment type="subcellular location">
    <subcellularLocation>
        <location evidence="2">Membrane</location>
        <topology evidence="2">Single-pass membrane protein</topology>
    </subcellularLocation>
</comment>
<dbReference type="EMBL" id="JARQWQ010000004">
    <property type="protein sequence ID" value="KAK2572508.1"/>
    <property type="molecule type" value="Genomic_DNA"/>
</dbReference>
<keyword evidence="13" id="KW-1015">Disulfide bond</keyword>
<dbReference type="SUPFAM" id="SSF49503">
    <property type="entry name" value="Cupredoxins"/>
    <property type="match status" value="6"/>
</dbReference>